<organism evidence="1">
    <name type="scientific">Arundo donax</name>
    <name type="common">Giant reed</name>
    <name type="synonym">Donax arundinaceus</name>
    <dbReference type="NCBI Taxonomy" id="35708"/>
    <lineage>
        <taxon>Eukaryota</taxon>
        <taxon>Viridiplantae</taxon>
        <taxon>Streptophyta</taxon>
        <taxon>Embryophyta</taxon>
        <taxon>Tracheophyta</taxon>
        <taxon>Spermatophyta</taxon>
        <taxon>Magnoliopsida</taxon>
        <taxon>Liliopsida</taxon>
        <taxon>Poales</taxon>
        <taxon>Poaceae</taxon>
        <taxon>PACMAD clade</taxon>
        <taxon>Arundinoideae</taxon>
        <taxon>Arundineae</taxon>
        <taxon>Arundo</taxon>
    </lineage>
</organism>
<protein>
    <submittedName>
        <fullName evidence="1">Uncharacterized protein</fullName>
    </submittedName>
</protein>
<evidence type="ECO:0000313" key="1">
    <source>
        <dbReference type="EMBL" id="JAD35403.1"/>
    </source>
</evidence>
<sequence length="46" mass="5237">MHSLCSSGEQNPHFSDVPYNLQMLDMTRAYVPSRAATQILLSIYYS</sequence>
<reference evidence="1" key="2">
    <citation type="journal article" date="2015" name="Data Brief">
        <title>Shoot transcriptome of the giant reed, Arundo donax.</title>
        <authorList>
            <person name="Barrero R.A."/>
            <person name="Guerrero F.D."/>
            <person name="Moolhuijzen P."/>
            <person name="Goolsby J.A."/>
            <person name="Tidwell J."/>
            <person name="Bellgard S.E."/>
            <person name="Bellgard M.I."/>
        </authorList>
    </citation>
    <scope>NUCLEOTIDE SEQUENCE</scope>
    <source>
        <tissue evidence="1">Shoot tissue taken approximately 20 cm above the soil surface</tissue>
    </source>
</reference>
<accession>A0A0A8ZCI5</accession>
<reference evidence="1" key="1">
    <citation type="submission" date="2014-09" db="EMBL/GenBank/DDBJ databases">
        <authorList>
            <person name="Magalhaes I.L.F."/>
            <person name="Oliveira U."/>
            <person name="Santos F.R."/>
            <person name="Vidigal T.H.D.A."/>
            <person name="Brescovit A.D."/>
            <person name="Santos A.J."/>
        </authorList>
    </citation>
    <scope>NUCLEOTIDE SEQUENCE</scope>
    <source>
        <tissue evidence="1">Shoot tissue taken approximately 20 cm above the soil surface</tissue>
    </source>
</reference>
<name>A0A0A8ZCI5_ARUDO</name>
<dbReference type="AlphaFoldDB" id="A0A0A8ZCI5"/>
<dbReference type="EMBL" id="GBRH01262492">
    <property type="protein sequence ID" value="JAD35403.1"/>
    <property type="molecule type" value="Transcribed_RNA"/>
</dbReference>
<proteinExistence type="predicted"/>